<accession>A0ABP0JJJ6</accession>
<reference evidence="2 3" key="1">
    <citation type="submission" date="2024-02" db="EMBL/GenBank/DDBJ databases">
        <authorList>
            <person name="Chen Y."/>
            <person name="Shah S."/>
            <person name="Dougan E. K."/>
            <person name="Thang M."/>
            <person name="Chan C."/>
        </authorList>
    </citation>
    <scope>NUCLEOTIDE SEQUENCE [LARGE SCALE GENOMIC DNA]</scope>
</reference>
<dbReference type="EMBL" id="CAXAMM010007537">
    <property type="protein sequence ID" value="CAK9014591.1"/>
    <property type="molecule type" value="Genomic_DNA"/>
</dbReference>
<dbReference type="Proteomes" id="UP001642464">
    <property type="component" value="Unassembled WGS sequence"/>
</dbReference>
<organism evidence="2 3">
    <name type="scientific">Durusdinium trenchii</name>
    <dbReference type="NCBI Taxonomy" id="1381693"/>
    <lineage>
        <taxon>Eukaryota</taxon>
        <taxon>Sar</taxon>
        <taxon>Alveolata</taxon>
        <taxon>Dinophyceae</taxon>
        <taxon>Suessiales</taxon>
        <taxon>Symbiodiniaceae</taxon>
        <taxon>Durusdinium</taxon>
    </lineage>
</organism>
<feature type="region of interest" description="Disordered" evidence="1">
    <location>
        <begin position="1"/>
        <end position="35"/>
    </location>
</feature>
<sequence>MASEARYVALGGSGKPQERSALIPPTDREPHRSPSWRGPLLAGLGLLALYLITVTCTSWHSHPGEAVATVNNAGCHGEIACPGSPAYVHASNKLVASTDASCADVEEEIKARAQGLNGWVDPHNKGTYTLLGEEAHGGHKVIMLQRLTGNKKYTDKIAMTLEKELTGGCKIKGCSESQVTSVGDFSTNLCNMFNLVCSSSSDPACKTVKHDFPISVAKVIPSIGASSDFTQCVVV</sequence>
<name>A0ABP0JJJ6_9DINO</name>
<comment type="caution">
    <text evidence="2">The sequence shown here is derived from an EMBL/GenBank/DDBJ whole genome shotgun (WGS) entry which is preliminary data.</text>
</comment>
<evidence type="ECO:0000313" key="2">
    <source>
        <dbReference type="EMBL" id="CAK9014591.1"/>
    </source>
</evidence>
<proteinExistence type="predicted"/>
<evidence type="ECO:0000256" key="1">
    <source>
        <dbReference type="SAM" id="MobiDB-lite"/>
    </source>
</evidence>
<protein>
    <submittedName>
        <fullName evidence="2">Uncharacterized protein</fullName>
    </submittedName>
</protein>
<keyword evidence="3" id="KW-1185">Reference proteome</keyword>
<gene>
    <name evidence="2" type="ORF">SCF082_LOCUS12385</name>
</gene>
<evidence type="ECO:0000313" key="3">
    <source>
        <dbReference type="Proteomes" id="UP001642464"/>
    </source>
</evidence>